<name>A0A8X6NR82_NEPPI</name>
<evidence type="ECO:0000313" key="2">
    <source>
        <dbReference type="Proteomes" id="UP000887013"/>
    </source>
</evidence>
<reference evidence="1" key="1">
    <citation type="submission" date="2020-08" db="EMBL/GenBank/DDBJ databases">
        <title>Multicomponent nature underlies the extraordinary mechanical properties of spider dragline silk.</title>
        <authorList>
            <person name="Kono N."/>
            <person name="Nakamura H."/>
            <person name="Mori M."/>
            <person name="Yoshida Y."/>
            <person name="Ohtoshi R."/>
            <person name="Malay A.D."/>
            <person name="Moran D.A.P."/>
            <person name="Tomita M."/>
            <person name="Numata K."/>
            <person name="Arakawa K."/>
        </authorList>
    </citation>
    <scope>NUCLEOTIDE SEQUENCE</scope>
</reference>
<sequence length="307" mass="36067">MVSSVLTNRDRNIFFFFHCTKEAFWNFMSKNKEIKLGVLNRLAQLKENEEKEVKNPRRPPLEKLNTSEEIQKWIPSIKDDLEFYLYKAQVVHYSEDHIKLCRQKIQHLEGLYKAFVRKLTELSPRKLDAVPWTNRAYKRKRDESPESTQRGEEFIPIPTPILKHGKASHKEEICIPVPNLLLMDKPLTFNFDNKETFSNSSNIYNNDYSNNIIEDSSCISIGLKSKQGLETPVQHLKSIPSLYRNKTRGTETLPIVLVELRNKDRINLHFADQRKNTQNIRIYNAALKTRKLKKEKREEAYFSSGDI</sequence>
<organism evidence="1 2">
    <name type="scientific">Nephila pilipes</name>
    <name type="common">Giant wood spider</name>
    <name type="synonym">Nephila maculata</name>
    <dbReference type="NCBI Taxonomy" id="299642"/>
    <lineage>
        <taxon>Eukaryota</taxon>
        <taxon>Metazoa</taxon>
        <taxon>Ecdysozoa</taxon>
        <taxon>Arthropoda</taxon>
        <taxon>Chelicerata</taxon>
        <taxon>Arachnida</taxon>
        <taxon>Araneae</taxon>
        <taxon>Araneomorphae</taxon>
        <taxon>Entelegynae</taxon>
        <taxon>Araneoidea</taxon>
        <taxon>Nephilidae</taxon>
        <taxon>Nephila</taxon>
    </lineage>
</organism>
<accession>A0A8X6NR82</accession>
<dbReference type="AlphaFoldDB" id="A0A8X6NR82"/>
<dbReference type="OrthoDB" id="5983780at2759"/>
<comment type="caution">
    <text evidence="1">The sequence shown here is derived from an EMBL/GenBank/DDBJ whole genome shotgun (WGS) entry which is preliminary data.</text>
</comment>
<evidence type="ECO:0000313" key="1">
    <source>
        <dbReference type="EMBL" id="GFT27468.1"/>
    </source>
</evidence>
<dbReference type="Proteomes" id="UP000887013">
    <property type="component" value="Unassembled WGS sequence"/>
</dbReference>
<proteinExistence type="predicted"/>
<gene>
    <name evidence="1" type="ORF">NPIL_127871</name>
</gene>
<protein>
    <submittedName>
        <fullName evidence="1">Uncharacterized protein</fullName>
    </submittedName>
</protein>
<keyword evidence="2" id="KW-1185">Reference proteome</keyword>
<dbReference type="EMBL" id="BMAW01107070">
    <property type="protein sequence ID" value="GFT27468.1"/>
    <property type="molecule type" value="Genomic_DNA"/>
</dbReference>